<proteinExistence type="predicted"/>
<dbReference type="Proteomes" id="UP000214596">
    <property type="component" value="Unassembled WGS sequence"/>
</dbReference>
<dbReference type="STRING" id="670.ACZ92_13100"/>
<gene>
    <name evidence="1" type="ORF">CA163_15540</name>
</gene>
<reference evidence="1 2" key="1">
    <citation type="journal article" date="2017" name="Appl. Environ. Microbiol.">
        <title>Parallel evolution of two clades of a major Atlantic endemic Vibrio parahaemolyticus pathogen lineage by independent acquisition of related pathogenicity islands.</title>
        <authorList>
            <person name="Xu F."/>
            <person name="Gonzalez-Escalona N."/>
            <person name="Drees K.P."/>
            <person name="Sebra R.P."/>
            <person name="Cooper V.S."/>
            <person name="Jones S.H."/>
            <person name="Whistler C.A."/>
        </authorList>
    </citation>
    <scope>NUCLEOTIDE SEQUENCE [LARGE SCALE GENOMIC DNA]</scope>
    <source>
        <strain evidence="1 2">MAVP-3</strain>
    </source>
</reference>
<protein>
    <submittedName>
        <fullName evidence="1">MSHA pilin protein MshA</fullName>
    </submittedName>
</protein>
<comment type="caution">
    <text evidence="1">The sequence shown here is derived from an EMBL/GenBank/DDBJ whole genome shotgun (WGS) entry which is preliminary data.</text>
</comment>
<dbReference type="EMBL" id="NIXT01000931">
    <property type="protein sequence ID" value="OXE31886.1"/>
    <property type="molecule type" value="Genomic_DNA"/>
</dbReference>
<accession>A0A227G4J7</accession>
<dbReference type="AlphaFoldDB" id="A0A227G4J7"/>
<evidence type="ECO:0000313" key="2">
    <source>
        <dbReference type="Proteomes" id="UP000214596"/>
    </source>
</evidence>
<organism evidence="1 2">
    <name type="scientific">Vibrio parahaemolyticus</name>
    <dbReference type="NCBI Taxonomy" id="670"/>
    <lineage>
        <taxon>Bacteria</taxon>
        <taxon>Pseudomonadati</taxon>
        <taxon>Pseudomonadota</taxon>
        <taxon>Gammaproteobacteria</taxon>
        <taxon>Vibrionales</taxon>
        <taxon>Vibrionaceae</taxon>
        <taxon>Vibrio</taxon>
    </lineage>
</organism>
<name>A0A227G4J7_VIBPH</name>
<dbReference type="OMA" id="WEQTKQT"/>
<dbReference type="OrthoDB" id="5906083at2"/>
<sequence length="80" mass="9144">MVHMRKSSGLSAIEFVVVLIILGVVGYVVLPRFISFEPETYEAKWEQTKQTAEHVSETLSNKETYDRIEEEIGRSKGQNN</sequence>
<evidence type="ECO:0000313" key="1">
    <source>
        <dbReference type="EMBL" id="OXE31886.1"/>
    </source>
</evidence>